<reference evidence="3" key="1">
    <citation type="journal article" date="2014" name="Int. J. Syst. Evol. Microbiol.">
        <title>Complete genome sequence of Corynebacterium casei LMG S-19264T (=DSM 44701T), isolated from a smear-ripened cheese.</title>
        <authorList>
            <consortium name="US DOE Joint Genome Institute (JGI-PGF)"/>
            <person name="Walter F."/>
            <person name="Albersmeier A."/>
            <person name="Kalinowski J."/>
            <person name="Ruckert C."/>
        </authorList>
    </citation>
    <scope>NUCLEOTIDE SEQUENCE</scope>
    <source>
        <strain evidence="3">CGMCC 1.12214</strain>
    </source>
</reference>
<feature type="compositionally biased region" description="Low complexity" evidence="1">
    <location>
        <begin position="87"/>
        <end position="97"/>
    </location>
</feature>
<protein>
    <submittedName>
        <fullName evidence="3">Uncharacterized protein</fullName>
    </submittedName>
</protein>
<dbReference type="RefSeq" id="WP_188516461.1">
    <property type="nucleotide sequence ID" value="NZ_BMES01000001.1"/>
</dbReference>
<evidence type="ECO:0000256" key="1">
    <source>
        <dbReference type="SAM" id="MobiDB-lite"/>
    </source>
</evidence>
<comment type="caution">
    <text evidence="3">The sequence shown here is derived from an EMBL/GenBank/DDBJ whole genome shotgun (WGS) entry which is preliminary data.</text>
</comment>
<feature type="compositionally biased region" description="Basic and acidic residues" evidence="1">
    <location>
        <begin position="51"/>
        <end position="63"/>
    </location>
</feature>
<proteinExistence type="predicted"/>
<feature type="signal peptide" evidence="2">
    <location>
        <begin position="1"/>
        <end position="26"/>
    </location>
</feature>
<dbReference type="AlphaFoldDB" id="A0A917I4E6"/>
<evidence type="ECO:0000313" key="3">
    <source>
        <dbReference type="EMBL" id="GGH11438.1"/>
    </source>
</evidence>
<feature type="chain" id="PRO_5037263703" evidence="2">
    <location>
        <begin position="27"/>
        <end position="140"/>
    </location>
</feature>
<accession>A0A917I4E6</accession>
<keyword evidence="4" id="KW-1185">Reference proteome</keyword>
<dbReference type="Proteomes" id="UP000603912">
    <property type="component" value="Unassembled WGS sequence"/>
</dbReference>
<gene>
    <name evidence="3" type="ORF">GCM10007036_08490</name>
</gene>
<name>A0A917I4E6_9HYPH</name>
<evidence type="ECO:0000313" key="4">
    <source>
        <dbReference type="Proteomes" id="UP000603912"/>
    </source>
</evidence>
<dbReference type="EMBL" id="BMES01000001">
    <property type="protein sequence ID" value="GGH11438.1"/>
    <property type="molecule type" value="Genomic_DNA"/>
</dbReference>
<feature type="region of interest" description="Disordered" evidence="1">
    <location>
        <begin position="51"/>
        <end position="105"/>
    </location>
</feature>
<sequence>MPHRPSVSLRAVAVIGALALAPLLFAAPASASECVWGKPGYRACVEGKLGSRREGAKRGERQIYRTAPARNRPGTLTPVDPAPFELSSPPRGPSRAPSQEKRLDAISRENMRRDAIPNPIMPPNPNANTIPGRICPPLGC</sequence>
<evidence type="ECO:0000256" key="2">
    <source>
        <dbReference type="SAM" id="SignalP"/>
    </source>
</evidence>
<organism evidence="3 4">
    <name type="scientific">Alsobacter metallidurans</name>
    <dbReference type="NCBI Taxonomy" id="340221"/>
    <lineage>
        <taxon>Bacteria</taxon>
        <taxon>Pseudomonadati</taxon>
        <taxon>Pseudomonadota</taxon>
        <taxon>Alphaproteobacteria</taxon>
        <taxon>Hyphomicrobiales</taxon>
        <taxon>Alsobacteraceae</taxon>
        <taxon>Alsobacter</taxon>
    </lineage>
</organism>
<reference evidence="3" key="2">
    <citation type="submission" date="2020-09" db="EMBL/GenBank/DDBJ databases">
        <authorList>
            <person name="Sun Q."/>
            <person name="Zhou Y."/>
        </authorList>
    </citation>
    <scope>NUCLEOTIDE SEQUENCE</scope>
    <source>
        <strain evidence="3">CGMCC 1.12214</strain>
    </source>
</reference>
<keyword evidence="2" id="KW-0732">Signal</keyword>